<gene>
    <name evidence="1" type="ORF">ARMOST_20812</name>
</gene>
<evidence type="ECO:0008006" key="3">
    <source>
        <dbReference type="Google" id="ProtNLM"/>
    </source>
</evidence>
<sequence length="612" mass="70268">MEKIPPEIHHAIGKELRKKDLKNMRATCKLMNHAVEPLVFSSISMVYCFFGDIVRIRPSYLGDLDALKSDVFHHVQKINIIAVQESTTPVSSPVLRPFTELEKSLLKYFLPSLQNLRDISIAMEHKVPAWFFETLYPSLSSLPCIETIRLRAKNEFYPPPLALRPYVHIVMLARAWDDTACASTRSFLQTTPAVKIMRLENGDALILPDSRRSMGDILGGFGDRHLHIEHIDTGGFDLLEDWSSIKGHFRHLGSLIVHDNLDTPIGFWTCLMEEGAHRTIRNFSIKPDPRLTPHACLAPELWDFLWALEELEYLQISIAFSDSAEEREMGESQGNEFYEKFLKKHGDTMKDLQLRAAMECSWSITSPRHLELVVTSCPKLVKLSVFTSHVGGETDRIAPVLDQIPSLPYLKSLDLSGIIPNLYEMTSREQEQYVTAACYREKEDMLKEVILGYKPAVPKVFEGLVINKQKHYVFEFLEGAQSFTRLFPLVNGRVFSSIFIEAHNHVFGEIYVIMYHGMSDERIGSRYFMYNFETDVLLEFVDTYPTLDAFLELARQWGSPACETYDMLTPLVEREEDETTEDYYDRVKLWDEEVDNARAAHALMNSRCLCSL</sequence>
<dbReference type="AlphaFoldDB" id="A0A284S8C8"/>
<reference evidence="2" key="1">
    <citation type="journal article" date="2017" name="Nat. Ecol. Evol.">
        <title>Genome expansion and lineage-specific genetic innovations in the forest pathogenic fungi Armillaria.</title>
        <authorList>
            <person name="Sipos G."/>
            <person name="Prasanna A.N."/>
            <person name="Walter M.C."/>
            <person name="O'Connor E."/>
            <person name="Balint B."/>
            <person name="Krizsan K."/>
            <person name="Kiss B."/>
            <person name="Hess J."/>
            <person name="Varga T."/>
            <person name="Slot J."/>
            <person name="Riley R."/>
            <person name="Boka B."/>
            <person name="Rigling D."/>
            <person name="Barry K."/>
            <person name="Lee J."/>
            <person name="Mihaltcheva S."/>
            <person name="LaButti K."/>
            <person name="Lipzen A."/>
            <person name="Waldron R."/>
            <person name="Moloney N.M."/>
            <person name="Sperisen C."/>
            <person name="Kredics L."/>
            <person name="Vagvoelgyi C."/>
            <person name="Patrignani A."/>
            <person name="Fitzpatrick D."/>
            <person name="Nagy I."/>
            <person name="Doyle S."/>
            <person name="Anderson J.B."/>
            <person name="Grigoriev I.V."/>
            <person name="Gueldener U."/>
            <person name="Muensterkoetter M."/>
            <person name="Nagy L.G."/>
        </authorList>
    </citation>
    <scope>NUCLEOTIDE SEQUENCE [LARGE SCALE GENOMIC DNA]</scope>
    <source>
        <strain evidence="2">C18/9</strain>
    </source>
</reference>
<organism evidence="1 2">
    <name type="scientific">Armillaria ostoyae</name>
    <name type="common">Armillaria root rot fungus</name>
    <dbReference type="NCBI Taxonomy" id="47428"/>
    <lineage>
        <taxon>Eukaryota</taxon>
        <taxon>Fungi</taxon>
        <taxon>Dikarya</taxon>
        <taxon>Basidiomycota</taxon>
        <taxon>Agaricomycotina</taxon>
        <taxon>Agaricomycetes</taxon>
        <taxon>Agaricomycetidae</taxon>
        <taxon>Agaricales</taxon>
        <taxon>Marasmiineae</taxon>
        <taxon>Physalacriaceae</taxon>
        <taxon>Armillaria</taxon>
    </lineage>
</organism>
<evidence type="ECO:0000313" key="2">
    <source>
        <dbReference type="Proteomes" id="UP000219338"/>
    </source>
</evidence>
<protein>
    <recommendedName>
        <fullName evidence="3">F-box domain-containing protein</fullName>
    </recommendedName>
</protein>
<proteinExistence type="predicted"/>
<evidence type="ECO:0000313" key="1">
    <source>
        <dbReference type="EMBL" id="SJL17265.1"/>
    </source>
</evidence>
<dbReference type="Proteomes" id="UP000219338">
    <property type="component" value="Unassembled WGS sequence"/>
</dbReference>
<keyword evidence="2" id="KW-1185">Reference proteome</keyword>
<accession>A0A284S8C8</accession>
<dbReference type="OrthoDB" id="3541472at2759"/>
<dbReference type="EMBL" id="FUEG01000042">
    <property type="protein sequence ID" value="SJL17265.1"/>
    <property type="molecule type" value="Genomic_DNA"/>
</dbReference>
<name>A0A284S8C8_ARMOS</name>